<evidence type="ECO:0000256" key="24">
    <source>
        <dbReference type="ARBA" id="ARBA00033394"/>
    </source>
</evidence>
<evidence type="ECO:0000256" key="22">
    <source>
        <dbReference type="ARBA" id="ARBA00032666"/>
    </source>
</evidence>
<dbReference type="GO" id="GO:0008203">
    <property type="term" value="P:cholesterol metabolic process"/>
    <property type="evidence" value="ECO:0007669"/>
    <property type="project" value="UniProtKB-KW"/>
</dbReference>
<dbReference type="PANTHER" id="PTHR24279:SF3">
    <property type="entry name" value="CHOLESTEROL SIDE-CHAIN CLEAVAGE ENZYME, MITOCHONDRIAL"/>
    <property type="match status" value="1"/>
</dbReference>
<dbReference type="GO" id="GO:0005506">
    <property type="term" value="F:iron ion binding"/>
    <property type="evidence" value="ECO:0007669"/>
    <property type="project" value="InterPro"/>
</dbReference>
<proteinExistence type="inferred from homology"/>
<keyword evidence="12" id="KW-0560">Oxidoreductase</keyword>
<comment type="similarity">
    <text evidence="4">Belongs to the cytochrome P450 family.</text>
</comment>
<evidence type="ECO:0000256" key="17">
    <source>
        <dbReference type="ARBA" id="ARBA00023136"/>
    </source>
</evidence>
<dbReference type="GO" id="GO:0008386">
    <property type="term" value="F:cholesterol monooxygenase (side-chain-cleaving) activity"/>
    <property type="evidence" value="ECO:0007669"/>
    <property type="project" value="UniProtKB-EC"/>
</dbReference>
<dbReference type="GO" id="GO:0005743">
    <property type="term" value="C:mitochondrial inner membrane"/>
    <property type="evidence" value="ECO:0007669"/>
    <property type="project" value="UniProtKB-SubCell"/>
</dbReference>
<dbReference type="InterPro" id="IPR001128">
    <property type="entry name" value="Cyt_P450"/>
</dbReference>
<dbReference type="PRINTS" id="PR00385">
    <property type="entry name" value="P450"/>
</dbReference>
<evidence type="ECO:0000313" key="26">
    <source>
        <dbReference type="EMBL" id="CAG9102702.1"/>
    </source>
</evidence>
<feature type="binding site" description="axial binding residue" evidence="25">
    <location>
        <position position="420"/>
    </location>
    <ligand>
        <name>heme</name>
        <dbReference type="ChEBI" id="CHEBI:30413"/>
    </ligand>
    <ligandPart>
        <name>Fe</name>
        <dbReference type="ChEBI" id="CHEBI:18248"/>
    </ligandPart>
</feature>
<dbReference type="SUPFAM" id="SSF48264">
    <property type="entry name" value="Cytochrome P450"/>
    <property type="match status" value="1"/>
</dbReference>
<evidence type="ECO:0000256" key="14">
    <source>
        <dbReference type="ARBA" id="ARBA00023033"/>
    </source>
</evidence>
<evidence type="ECO:0000256" key="15">
    <source>
        <dbReference type="ARBA" id="ARBA00023098"/>
    </source>
</evidence>
<protein>
    <recommendedName>
        <fullName evidence="6">Cholesterol side-chain cleavage enzyme, mitochondrial</fullName>
        <ecNumber evidence="5">1.14.15.6</ecNumber>
    </recommendedName>
    <alternativeName>
        <fullName evidence="21">CYPXIA1</fullName>
    </alternativeName>
    <alternativeName>
        <fullName evidence="23">Cholesterol desmolase</fullName>
    </alternativeName>
    <alternativeName>
        <fullName evidence="22">Cytochrome P450 11A1</fullName>
    </alternativeName>
    <alternativeName>
        <fullName evidence="24">Cytochrome P450(scc)</fullName>
    </alternativeName>
</protein>
<evidence type="ECO:0000256" key="5">
    <source>
        <dbReference type="ARBA" id="ARBA00012764"/>
    </source>
</evidence>
<keyword evidence="7" id="KW-0153">Cholesterol metabolism</keyword>
<dbReference type="PRINTS" id="PR00463">
    <property type="entry name" value="EP450I"/>
</dbReference>
<dbReference type="Proteomes" id="UP000653454">
    <property type="component" value="Unassembled WGS sequence"/>
</dbReference>
<evidence type="ECO:0000256" key="18">
    <source>
        <dbReference type="ARBA" id="ARBA00023166"/>
    </source>
</evidence>
<dbReference type="Pfam" id="PF00067">
    <property type="entry name" value="p450"/>
    <property type="match status" value="1"/>
</dbReference>
<evidence type="ECO:0000256" key="8">
    <source>
        <dbReference type="ARBA" id="ARBA00022617"/>
    </source>
</evidence>
<evidence type="ECO:0000256" key="21">
    <source>
        <dbReference type="ARBA" id="ARBA00030343"/>
    </source>
</evidence>
<dbReference type="GO" id="GO:0006700">
    <property type="term" value="P:C21-steroid hormone biosynthetic process"/>
    <property type="evidence" value="ECO:0007669"/>
    <property type="project" value="TreeGrafter"/>
</dbReference>
<dbReference type="PANTHER" id="PTHR24279">
    <property type="entry name" value="CYTOCHROME P450"/>
    <property type="match status" value="1"/>
</dbReference>
<dbReference type="InterPro" id="IPR002401">
    <property type="entry name" value="Cyt_P450_E_grp-I"/>
</dbReference>
<comment type="subcellular location">
    <subcellularLocation>
        <location evidence="2">Mitochondrion inner membrane</location>
        <topology evidence="2">Peripheral membrane protein</topology>
    </subcellularLocation>
</comment>
<evidence type="ECO:0000256" key="3">
    <source>
        <dbReference type="ARBA" id="ARBA00005108"/>
    </source>
</evidence>
<keyword evidence="10" id="KW-0999">Mitochondrion inner membrane</keyword>
<keyword evidence="18" id="KW-1207">Sterol metabolism</keyword>
<keyword evidence="15" id="KW-0443">Lipid metabolism</keyword>
<gene>
    <name evidence="26" type="ORF">PLXY2_LOCUS2963</name>
</gene>
<dbReference type="GO" id="GO:0071375">
    <property type="term" value="P:cellular response to peptide hormone stimulus"/>
    <property type="evidence" value="ECO:0007669"/>
    <property type="project" value="TreeGrafter"/>
</dbReference>
<keyword evidence="11" id="KW-0809">Transit peptide</keyword>
<evidence type="ECO:0000256" key="7">
    <source>
        <dbReference type="ARBA" id="ARBA00022548"/>
    </source>
</evidence>
<evidence type="ECO:0000256" key="13">
    <source>
        <dbReference type="ARBA" id="ARBA00023004"/>
    </source>
</evidence>
<evidence type="ECO:0000256" key="9">
    <source>
        <dbReference type="ARBA" id="ARBA00022723"/>
    </source>
</evidence>
<evidence type="ECO:0000256" key="20">
    <source>
        <dbReference type="ARBA" id="ARBA00023250"/>
    </source>
</evidence>
<sequence length="474" mass="54233">MFRIRIKTVSAFKYMSTKDSPYTICDVPRPKNLPLIGTKLDLFVAGGGAKLHEYIDNRHKELGPIFCEKLSTSELVFISDPKLMKSLFLRVEGKYPIHILPEPWVLYEKLYGSKRGLFFMNGEEWLTNRRIMNKHLLLDDPEKWLEEPLKMTITSFINQLNNKIDSKTTHTPNLESDLYKLSTNAVIAVLMGSSSKVQKSMHFNELLCKFSDTVKGIFETTTALFGLPVNICQKLNLPVWKDFKECVDESLILAHKLINEMLDHRNQSDGLIKKLSDENITDENIIRIAADFVMAAGDTTSYTTLWAMHLLSTHREVTDEILHTNGTYVKNVIRESMRLYPVAPFLTRILPKDSFIGPYKLQQGVPVIASIYTSGRDEKYFSRANEFLPYRWDRNDARRSTLANHEPSASLPFAMGARSCIGKKMAMMQMTEFIKQLVHNFHIHPSEESNKVKAVTSGVLVPDRPLKLALSQRK</sequence>
<evidence type="ECO:0000256" key="2">
    <source>
        <dbReference type="ARBA" id="ARBA00004637"/>
    </source>
</evidence>
<evidence type="ECO:0000256" key="6">
    <source>
        <dbReference type="ARBA" id="ARBA00019844"/>
    </source>
</evidence>
<evidence type="ECO:0000256" key="23">
    <source>
        <dbReference type="ARBA" id="ARBA00033274"/>
    </source>
</evidence>
<dbReference type="GO" id="GO:0020037">
    <property type="term" value="F:heme binding"/>
    <property type="evidence" value="ECO:0007669"/>
    <property type="project" value="InterPro"/>
</dbReference>
<evidence type="ECO:0000313" key="27">
    <source>
        <dbReference type="Proteomes" id="UP000653454"/>
    </source>
</evidence>
<keyword evidence="8 25" id="KW-0349">Heme</keyword>
<dbReference type="GO" id="GO:0006704">
    <property type="term" value="P:glucocorticoid biosynthetic process"/>
    <property type="evidence" value="ECO:0007669"/>
    <property type="project" value="TreeGrafter"/>
</dbReference>
<keyword evidence="14" id="KW-0503">Monooxygenase</keyword>
<comment type="pathway">
    <text evidence="3">Lipid metabolism; C21-steroid hormone metabolism.</text>
</comment>
<keyword evidence="9 25" id="KW-0479">Metal-binding</keyword>
<evidence type="ECO:0000256" key="12">
    <source>
        <dbReference type="ARBA" id="ARBA00023002"/>
    </source>
</evidence>
<keyword evidence="27" id="KW-1185">Reference proteome</keyword>
<evidence type="ECO:0000256" key="19">
    <source>
        <dbReference type="ARBA" id="ARBA00023221"/>
    </source>
</evidence>
<keyword evidence="19" id="KW-0753">Steroid metabolism</keyword>
<comment type="cofactor">
    <cofactor evidence="1 25">
        <name>heme</name>
        <dbReference type="ChEBI" id="CHEBI:30413"/>
    </cofactor>
</comment>
<evidence type="ECO:0000256" key="25">
    <source>
        <dbReference type="PIRSR" id="PIRSR602401-1"/>
    </source>
</evidence>
<evidence type="ECO:0000256" key="1">
    <source>
        <dbReference type="ARBA" id="ARBA00001971"/>
    </source>
</evidence>
<dbReference type="EMBL" id="CAJHNJ030000007">
    <property type="protein sequence ID" value="CAG9102702.1"/>
    <property type="molecule type" value="Genomic_DNA"/>
</dbReference>
<dbReference type="InterPro" id="IPR036396">
    <property type="entry name" value="Cyt_P450_sf"/>
</dbReference>
<dbReference type="GO" id="GO:0034650">
    <property type="term" value="P:cortisol metabolic process"/>
    <property type="evidence" value="ECO:0007669"/>
    <property type="project" value="TreeGrafter"/>
</dbReference>
<dbReference type="EC" id="1.14.15.6" evidence="5"/>
<comment type="caution">
    <text evidence="26">The sequence shown here is derived from an EMBL/GenBank/DDBJ whole genome shotgun (WGS) entry which is preliminary data.</text>
</comment>
<keyword evidence="17" id="KW-0472">Membrane</keyword>
<keyword evidence="13 25" id="KW-0408">Iron</keyword>
<evidence type="ECO:0000256" key="4">
    <source>
        <dbReference type="ARBA" id="ARBA00010617"/>
    </source>
</evidence>
<dbReference type="CDD" id="cd11054">
    <property type="entry name" value="CYP24A1-like"/>
    <property type="match status" value="1"/>
</dbReference>
<organism evidence="26 27">
    <name type="scientific">Plutella xylostella</name>
    <name type="common">Diamondback moth</name>
    <name type="synonym">Plutella maculipennis</name>
    <dbReference type="NCBI Taxonomy" id="51655"/>
    <lineage>
        <taxon>Eukaryota</taxon>
        <taxon>Metazoa</taxon>
        <taxon>Ecdysozoa</taxon>
        <taxon>Arthropoda</taxon>
        <taxon>Hexapoda</taxon>
        <taxon>Insecta</taxon>
        <taxon>Pterygota</taxon>
        <taxon>Neoptera</taxon>
        <taxon>Endopterygota</taxon>
        <taxon>Lepidoptera</taxon>
        <taxon>Glossata</taxon>
        <taxon>Ditrysia</taxon>
        <taxon>Yponomeutoidea</taxon>
        <taxon>Plutellidae</taxon>
        <taxon>Plutella</taxon>
    </lineage>
</organism>
<evidence type="ECO:0000256" key="16">
    <source>
        <dbReference type="ARBA" id="ARBA00023128"/>
    </source>
</evidence>
<dbReference type="AlphaFoldDB" id="A0A8S4DIW4"/>
<accession>A0A8S4DIW4</accession>
<dbReference type="Gene3D" id="1.10.630.10">
    <property type="entry name" value="Cytochrome P450"/>
    <property type="match status" value="1"/>
</dbReference>
<evidence type="ECO:0000256" key="10">
    <source>
        <dbReference type="ARBA" id="ARBA00022792"/>
    </source>
</evidence>
<dbReference type="InterPro" id="IPR050479">
    <property type="entry name" value="CYP11_CYP27_families"/>
</dbReference>
<keyword evidence="16" id="KW-0496">Mitochondrion</keyword>
<name>A0A8S4DIW4_PLUXY</name>
<reference evidence="26" key="1">
    <citation type="submission" date="2020-11" db="EMBL/GenBank/DDBJ databases">
        <authorList>
            <person name="Whiteford S."/>
        </authorList>
    </citation>
    <scope>NUCLEOTIDE SEQUENCE</scope>
</reference>
<evidence type="ECO:0000256" key="11">
    <source>
        <dbReference type="ARBA" id="ARBA00022946"/>
    </source>
</evidence>
<keyword evidence="20" id="KW-0755">Steroidogenesis</keyword>